<dbReference type="Proteomes" id="UP001138621">
    <property type="component" value="Unassembled WGS sequence"/>
</dbReference>
<evidence type="ECO:0000313" key="4">
    <source>
        <dbReference type="Proteomes" id="UP001138621"/>
    </source>
</evidence>
<feature type="domain" description="VWFA" evidence="2">
    <location>
        <begin position="476"/>
        <end position="659"/>
    </location>
</feature>
<dbReference type="SMART" id="SM00327">
    <property type="entry name" value="VWA"/>
    <property type="match status" value="1"/>
</dbReference>
<comment type="caution">
    <text evidence="3">The sequence shown here is derived from an EMBL/GenBank/DDBJ whole genome shotgun (WGS) entry which is preliminary data.</text>
</comment>
<dbReference type="EMBL" id="JAAMRD010000006">
    <property type="protein sequence ID" value="MBA1304576.1"/>
    <property type="molecule type" value="Genomic_DNA"/>
</dbReference>
<proteinExistence type="predicted"/>
<evidence type="ECO:0000256" key="1">
    <source>
        <dbReference type="SAM" id="MobiDB-lite"/>
    </source>
</evidence>
<dbReference type="PANTHER" id="PTHR41248:SF1">
    <property type="entry name" value="NORD PROTEIN"/>
    <property type="match status" value="1"/>
</dbReference>
<evidence type="ECO:0000313" key="3">
    <source>
        <dbReference type="EMBL" id="MBA1304576.1"/>
    </source>
</evidence>
<dbReference type="RefSeq" id="WP_181120454.1">
    <property type="nucleotide sequence ID" value="NZ_JAAMRD010000006.1"/>
</dbReference>
<dbReference type="Gene3D" id="3.40.50.410">
    <property type="entry name" value="von Willebrand factor, type A domain"/>
    <property type="match status" value="1"/>
</dbReference>
<dbReference type="InterPro" id="IPR036465">
    <property type="entry name" value="vWFA_dom_sf"/>
</dbReference>
<feature type="compositionally biased region" description="Basic and acidic residues" evidence="1">
    <location>
        <begin position="276"/>
        <end position="294"/>
    </location>
</feature>
<name>A0AA40RRT1_STUST</name>
<feature type="compositionally biased region" description="Polar residues" evidence="1">
    <location>
        <begin position="260"/>
        <end position="272"/>
    </location>
</feature>
<feature type="region of interest" description="Disordered" evidence="1">
    <location>
        <begin position="346"/>
        <end position="370"/>
    </location>
</feature>
<gene>
    <name evidence="3" type="ORF">G7024_09170</name>
</gene>
<reference evidence="3" key="1">
    <citation type="submission" date="2020-02" db="EMBL/GenBank/DDBJ databases">
        <title>Synteny-based analysis reveals conserved mechanism for high triclosan tolerance in Pseudomonas, as well as instances of horizontal transfer.</title>
        <authorList>
            <person name="Mcfarland A.G."/>
            <person name="Bertucci H.K."/>
            <person name="Litmann E."/>
            <person name="Shen J."/>
            <person name="Huttenhower C."/>
            <person name="Hartmann E.M."/>
        </authorList>
    </citation>
    <scope>NUCLEOTIDE SEQUENCE</scope>
    <source>
        <strain evidence="3">109A1</strain>
    </source>
</reference>
<dbReference type="AlphaFoldDB" id="A0AA40RRT1"/>
<dbReference type="InterPro" id="IPR051928">
    <property type="entry name" value="NorD/CobT"/>
</dbReference>
<dbReference type="PANTHER" id="PTHR41248">
    <property type="entry name" value="NORD PROTEIN"/>
    <property type="match status" value="1"/>
</dbReference>
<protein>
    <recommendedName>
        <fullName evidence="2">VWFA domain-containing protein</fullName>
    </recommendedName>
</protein>
<dbReference type="SUPFAM" id="SSF53300">
    <property type="entry name" value="vWA-like"/>
    <property type="match status" value="1"/>
</dbReference>
<sequence length="668" mass="73886">MAEAEEVITDAARHATVFAQRLWRRHRPPACSPPVLSIAQVSERLDLLVSAFLGHSVRLRVAQTPARLTWLARWYGRGQPMQRDAMPATDGASIWLPQSLGIADHDRAFTLYKAMALLQAARIHRGSASVGWRDLTPLAGALYRLIEAHACERHVLAELPGFAGAITALRAECLVRRHPSASIAAPLRSLDARARRLLAGQAPGFACTTEPGESLSLAKELLEYWQLPEPGSAIREPLYVDWWLGGLLEPLPVVPAPGPTAQQSRDQPARSTRLQRRPEVRKAGDDEQREDERGPLMVQLDEPHPHAEDPMGLQRPIDRDEDDDAQLYGELVSELKQARLVNSPGRPAEVLLSDDPPDSPYREGPGAATSGSGACCYPEWDYRAGCYVIQGARVREGQAGQGSRSWVEHTLETHQALIQGIKRRFELLRARRLWLRKQPDGDELDLDAYVEAAADQRAGHGLGDRLYRLQRAARRDQAILLLIDISGSTDSWIAAGRRVIDVEREALLLVCIALQSLAVPYAVQAFSGQGREGVVVRRVKDFDEAFDEAVALRIAALEPEHFTRCGAAIRHATASLMTQQAGHRLLLMLSDGKPSDDDAYGGRYGVEDSRQAVIEASLQGVSPFCLTIDRQAGAYLPRIFGASRYALLPRTELLPTVLLDWMRRLLQR</sequence>
<dbReference type="CDD" id="cd01454">
    <property type="entry name" value="vWA_norD_type"/>
    <property type="match status" value="1"/>
</dbReference>
<dbReference type="InterPro" id="IPR002035">
    <property type="entry name" value="VWF_A"/>
</dbReference>
<evidence type="ECO:0000259" key="2">
    <source>
        <dbReference type="SMART" id="SM00327"/>
    </source>
</evidence>
<organism evidence="3 4">
    <name type="scientific">Stutzerimonas stutzeri</name>
    <name type="common">Pseudomonas stutzeri</name>
    <dbReference type="NCBI Taxonomy" id="316"/>
    <lineage>
        <taxon>Bacteria</taxon>
        <taxon>Pseudomonadati</taxon>
        <taxon>Pseudomonadota</taxon>
        <taxon>Gammaproteobacteria</taxon>
        <taxon>Pseudomonadales</taxon>
        <taxon>Pseudomonadaceae</taxon>
        <taxon>Stutzerimonas</taxon>
    </lineage>
</organism>
<accession>A0AA40RRT1</accession>
<feature type="region of interest" description="Disordered" evidence="1">
    <location>
        <begin position="254"/>
        <end position="319"/>
    </location>
</feature>